<dbReference type="OMA" id="HEIRTVW"/>
<dbReference type="AlphaFoldDB" id="A0A2H3D5A5"/>
<reference evidence="2" key="1">
    <citation type="journal article" date="2017" name="Nat. Ecol. Evol.">
        <title>Genome expansion and lineage-specific genetic innovations in the forest pathogenic fungi Armillaria.</title>
        <authorList>
            <person name="Sipos G."/>
            <person name="Prasanna A.N."/>
            <person name="Walter M.C."/>
            <person name="O'Connor E."/>
            <person name="Balint B."/>
            <person name="Krizsan K."/>
            <person name="Kiss B."/>
            <person name="Hess J."/>
            <person name="Varga T."/>
            <person name="Slot J."/>
            <person name="Riley R."/>
            <person name="Boka B."/>
            <person name="Rigling D."/>
            <person name="Barry K."/>
            <person name="Lee J."/>
            <person name="Mihaltcheva S."/>
            <person name="LaButti K."/>
            <person name="Lipzen A."/>
            <person name="Waldron R."/>
            <person name="Moloney N.M."/>
            <person name="Sperisen C."/>
            <person name="Kredics L."/>
            <person name="Vagvoelgyi C."/>
            <person name="Patrignani A."/>
            <person name="Fitzpatrick D."/>
            <person name="Nagy I."/>
            <person name="Doyle S."/>
            <person name="Anderson J.B."/>
            <person name="Grigoriev I.V."/>
            <person name="Gueldener U."/>
            <person name="Muensterkoetter M."/>
            <person name="Nagy L.G."/>
        </authorList>
    </citation>
    <scope>NUCLEOTIDE SEQUENCE [LARGE SCALE GENOMIC DNA]</scope>
    <source>
        <strain evidence="2">Ar21-2</strain>
    </source>
</reference>
<keyword evidence="2" id="KW-1185">Reference proteome</keyword>
<evidence type="ECO:0000313" key="1">
    <source>
        <dbReference type="EMBL" id="PBK90441.1"/>
    </source>
</evidence>
<organism evidence="1 2">
    <name type="scientific">Armillaria gallica</name>
    <name type="common">Bulbous honey fungus</name>
    <name type="synonym">Armillaria bulbosa</name>
    <dbReference type="NCBI Taxonomy" id="47427"/>
    <lineage>
        <taxon>Eukaryota</taxon>
        <taxon>Fungi</taxon>
        <taxon>Dikarya</taxon>
        <taxon>Basidiomycota</taxon>
        <taxon>Agaricomycotina</taxon>
        <taxon>Agaricomycetes</taxon>
        <taxon>Agaricomycetidae</taxon>
        <taxon>Agaricales</taxon>
        <taxon>Marasmiineae</taxon>
        <taxon>Physalacriaceae</taxon>
        <taxon>Armillaria</taxon>
    </lineage>
</organism>
<protein>
    <submittedName>
        <fullName evidence="1">Uncharacterized protein</fullName>
    </submittedName>
</protein>
<dbReference type="Proteomes" id="UP000217790">
    <property type="component" value="Unassembled WGS sequence"/>
</dbReference>
<accession>A0A2H3D5A5</accession>
<feature type="non-terminal residue" evidence="1">
    <location>
        <position position="1"/>
    </location>
</feature>
<dbReference type="InParanoid" id="A0A2H3D5A5"/>
<proteinExistence type="predicted"/>
<name>A0A2H3D5A5_ARMGA</name>
<dbReference type="EMBL" id="KZ293665">
    <property type="protein sequence ID" value="PBK90441.1"/>
    <property type="molecule type" value="Genomic_DNA"/>
</dbReference>
<evidence type="ECO:0000313" key="2">
    <source>
        <dbReference type="Proteomes" id="UP000217790"/>
    </source>
</evidence>
<feature type="non-terminal residue" evidence="1">
    <location>
        <position position="150"/>
    </location>
</feature>
<dbReference type="STRING" id="47427.A0A2H3D5A5"/>
<dbReference type="OrthoDB" id="3253623at2759"/>
<sequence>PLKPFIYFHMQEWLAMLLSQKGLEEKMDNAWKGANSTPVSQTSDMRDIFDRSMLQEFRGPDGKHFSLGEECNEGCYVFSLCINFFDPLGNKQAGKQISIGAISLICLNLPPDIHYKPENIYLAGIVPGPSEPPLSTLNNYMAPLVDAFLE</sequence>
<gene>
    <name evidence="1" type="ORF">ARMGADRAFT_900635</name>
</gene>